<feature type="domain" description="RCK N-terminal" evidence="1">
    <location>
        <begin position="1"/>
        <end position="118"/>
    </location>
</feature>
<dbReference type="InterPro" id="IPR050721">
    <property type="entry name" value="Trk_Ktr_HKT_K-transport"/>
</dbReference>
<dbReference type="InterPro" id="IPR006037">
    <property type="entry name" value="RCK_C"/>
</dbReference>
<dbReference type="AlphaFoldDB" id="A0A7Y9ZAL8"/>
<name>A0A7Y9ZAL8_9MICO</name>
<evidence type="ECO:0000259" key="2">
    <source>
        <dbReference type="PROSITE" id="PS51202"/>
    </source>
</evidence>
<sequence>MHVVIMGCGRTGATLASEFESRGHSVSVIDVRADAFRRLPSDFKGQKITGLGFDRDTLKSAGVEDAYAFAAVSDGDNSNILAARVVRETYGVENVVARIADSGRAEVYRRLGIPTVAPVPWTAAQIVTRLLPGGSDSEFEDADAGIVMRRVPINDGWVGRHYHELEKASQARVAYVTRFGEAILPDAATAIQSGDDVHLLLALATERSATKAIAHPPKAAS</sequence>
<evidence type="ECO:0000313" key="3">
    <source>
        <dbReference type="EMBL" id="NYI41270.1"/>
    </source>
</evidence>
<feature type="domain" description="RCK C-terminal" evidence="2">
    <location>
        <begin position="134"/>
        <end position="216"/>
    </location>
</feature>
<dbReference type="RefSeq" id="WP_062075070.1">
    <property type="nucleotide sequence ID" value="NZ_BBRC01000005.1"/>
</dbReference>
<gene>
    <name evidence="3" type="ORF">BKA03_001389</name>
</gene>
<dbReference type="Proteomes" id="UP000547973">
    <property type="component" value="Unassembled WGS sequence"/>
</dbReference>
<dbReference type="InterPro" id="IPR003148">
    <property type="entry name" value="RCK_N"/>
</dbReference>
<evidence type="ECO:0000259" key="1">
    <source>
        <dbReference type="PROSITE" id="PS51201"/>
    </source>
</evidence>
<dbReference type="Pfam" id="PF02254">
    <property type="entry name" value="TrkA_N"/>
    <property type="match status" value="1"/>
</dbReference>
<dbReference type="SUPFAM" id="SSF51735">
    <property type="entry name" value="NAD(P)-binding Rossmann-fold domains"/>
    <property type="match status" value="1"/>
</dbReference>
<dbReference type="PROSITE" id="PS51202">
    <property type="entry name" value="RCK_C"/>
    <property type="match status" value="1"/>
</dbReference>
<proteinExistence type="predicted"/>
<dbReference type="PANTHER" id="PTHR43833">
    <property type="entry name" value="POTASSIUM CHANNEL PROTEIN 2-RELATED-RELATED"/>
    <property type="match status" value="1"/>
</dbReference>
<dbReference type="Gene3D" id="3.30.70.1450">
    <property type="entry name" value="Regulator of K+ conductance, C-terminal domain"/>
    <property type="match status" value="1"/>
</dbReference>
<dbReference type="InterPro" id="IPR036291">
    <property type="entry name" value="NAD(P)-bd_dom_sf"/>
</dbReference>
<accession>A0A7Y9ZAL8</accession>
<evidence type="ECO:0000313" key="4">
    <source>
        <dbReference type="Proteomes" id="UP000547973"/>
    </source>
</evidence>
<reference evidence="3 4" key="1">
    <citation type="submission" date="2020-07" db="EMBL/GenBank/DDBJ databases">
        <title>Sequencing the genomes of 1000 actinobacteria strains.</title>
        <authorList>
            <person name="Klenk H.-P."/>
        </authorList>
    </citation>
    <scope>NUCLEOTIDE SEQUENCE [LARGE SCALE GENOMIC DNA]</scope>
    <source>
        <strain evidence="3 4">DSM 19970</strain>
    </source>
</reference>
<dbReference type="GO" id="GO:0006813">
    <property type="term" value="P:potassium ion transport"/>
    <property type="evidence" value="ECO:0007669"/>
    <property type="project" value="InterPro"/>
</dbReference>
<organism evidence="3 4">
    <name type="scientific">Demequina lutea</name>
    <dbReference type="NCBI Taxonomy" id="431489"/>
    <lineage>
        <taxon>Bacteria</taxon>
        <taxon>Bacillati</taxon>
        <taxon>Actinomycetota</taxon>
        <taxon>Actinomycetes</taxon>
        <taxon>Micrococcales</taxon>
        <taxon>Demequinaceae</taxon>
        <taxon>Demequina</taxon>
    </lineage>
</organism>
<dbReference type="EMBL" id="JACBZO010000001">
    <property type="protein sequence ID" value="NYI41270.1"/>
    <property type="molecule type" value="Genomic_DNA"/>
</dbReference>
<dbReference type="GO" id="GO:0008324">
    <property type="term" value="F:monoatomic cation transmembrane transporter activity"/>
    <property type="evidence" value="ECO:0007669"/>
    <property type="project" value="InterPro"/>
</dbReference>
<keyword evidence="4" id="KW-1185">Reference proteome</keyword>
<protein>
    <submittedName>
        <fullName evidence="3">Trk system potassium uptake protein TrkA</fullName>
    </submittedName>
</protein>
<dbReference type="Gene3D" id="3.40.50.720">
    <property type="entry name" value="NAD(P)-binding Rossmann-like Domain"/>
    <property type="match status" value="1"/>
</dbReference>
<dbReference type="PANTHER" id="PTHR43833:SF8">
    <property type="entry name" value="TRK SYSTEM POTASSIUM UPTAKE PROTEIN TRKA"/>
    <property type="match status" value="1"/>
</dbReference>
<dbReference type="OrthoDB" id="3208998at2"/>
<dbReference type="InterPro" id="IPR036721">
    <property type="entry name" value="RCK_C_sf"/>
</dbReference>
<comment type="caution">
    <text evidence="3">The sequence shown here is derived from an EMBL/GenBank/DDBJ whole genome shotgun (WGS) entry which is preliminary data.</text>
</comment>
<dbReference type="PROSITE" id="PS51201">
    <property type="entry name" value="RCK_N"/>
    <property type="match status" value="1"/>
</dbReference>